<keyword evidence="3" id="KW-1185">Reference proteome</keyword>
<dbReference type="Proteomes" id="UP001500967">
    <property type="component" value="Unassembled WGS sequence"/>
</dbReference>
<accession>A0ABN0V8K9</accession>
<feature type="region of interest" description="Disordered" evidence="1">
    <location>
        <begin position="54"/>
        <end position="106"/>
    </location>
</feature>
<protein>
    <submittedName>
        <fullName evidence="2">Uncharacterized protein</fullName>
    </submittedName>
</protein>
<reference evidence="2 3" key="1">
    <citation type="journal article" date="2019" name="Int. J. Syst. Evol. Microbiol.">
        <title>The Global Catalogue of Microorganisms (GCM) 10K type strain sequencing project: providing services to taxonomists for standard genome sequencing and annotation.</title>
        <authorList>
            <consortium name="The Broad Institute Genomics Platform"/>
            <consortium name="The Broad Institute Genome Sequencing Center for Infectious Disease"/>
            <person name="Wu L."/>
            <person name="Ma J."/>
        </authorList>
    </citation>
    <scope>NUCLEOTIDE SEQUENCE [LARGE SCALE GENOMIC DNA]</scope>
    <source>
        <strain evidence="2 3">JCM 10425</strain>
    </source>
</reference>
<proteinExistence type="predicted"/>
<sequence length="106" mass="11697">MARAGQVVQEEYRVGYVGPQGGGWVAPLVLQVGLERVDRFCQRGWEGCAECRYPRSGSSHASTVPARVLRGKPPRRALAGFRPGRATHPTKPLERAHPTKPLERAR</sequence>
<evidence type="ECO:0000313" key="3">
    <source>
        <dbReference type="Proteomes" id="UP001500967"/>
    </source>
</evidence>
<dbReference type="EMBL" id="BAAAGX010000042">
    <property type="protein sequence ID" value="GAA0279345.1"/>
    <property type="molecule type" value="Genomic_DNA"/>
</dbReference>
<gene>
    <name evidence="2" type="ORF">GCM10009539_79000</name>
</gene>
<comment type="caution">
    <text evidence="2">The sequence shown here is derived from an EMBL/GenBank/DDBJ whole genome shotgun (WGS) entry which is preliminary data.</text>
</comment>
<organism evidence="2 3">
    <name type="scientific">Cryptosporangium japonicum</name>
    <dbReference type="NCBI Taxonomy" id="80872"/>
    <lineage>
        <taxon>Bacteria</taxon>
        <taxon>Bacillati</taxon>
        <taxon>Actinomycetota</taxon>
        <taxon>Actinomycetes</taxon>
        <taxon>Cryptosporangiales</taxon>
        <taxon>Cryptosporangiaceae</taxon>
        <taxon>Cryptosporangium</taxon>
    </lineage>
</organism>
<feature type="compositionally biased region" description="Basic and acidic residues" evidence="1">
    <location>
        <begin position="91"/>
        <end position="106"/>
    </location>
</feature>
<evidence type="ECO:0000256" key="1">
    <source>
        <dbReference type="SAM" id="MobiDB-lite"/>
    </source>
</evidence>
<evidence type="ECO:0000313" key="2">
    <source>
        <dbReference type="EMBL" id="GAA0279345.1"/>
    </source>
</evidence>
<name>A0ABN0V8K9_9ACTN</name>